<name>A0A4R1NE51_9GAMM</name>
<dbReference type="GO" id="GO:0046819">
    <property type="term" value="P:protein secretion by the type V secretion system"/>
    <property type="evidence" value="ECO:0007669"/>
    <property type="project" value="TreeGrafter"/>
</dbReference>
<keyword evidence="2" id="KW-0812">Transmembrane</keyword>
<feature type="chain" id="PRO_5020298780" evidence="5">
    <location>
        <begin position="31"/>
        <end position="572"/>
    </location>
</feature>
<reference evidence="8 9" key="1">
    <citation type="submission" date="2019-02" db="EMBL/GenBank/DDBJ databases">
        <title>Investigation of anaerobic lignin degradation for improved lignocellulosic biofuels.</title>
        <authorList>
            <person name="Deangelis K."/>
        </authorList>
    </citation>
    <scope>NUCLEOTIDE SEQUENCE [LARGE SCALE GENOMIC DNA]</scope>
    <source>
        <strain evidence="8 9">159R</strain>
    </source>
</reference>
<dbReference type="GO" id="GO:0098046">
    <property type="term" value="C:type V protein secretion system complex"/>
    <property type="evidence" value="ECO:0007669"/>
    <property type="project" value="TreeGrafter"/>
</dbReference>
<evidence type="ECO:0000256" key="5">
    <source>
        <dbReference type="SAM" id="SignalP"/>
    </source>
</evidence>
<dbReference type="Gene3D" id="2.40.160.50">
    <property type="entry name" value="membrane protein fhac: a member of the omp85/tpsb transporter family"/>
    <property type="match status" value="1"/>
</dbReference>
<evidence type="ECO:0000313" key="9">
    <source>
        <dbReference type="Proteomes" id="UP000294555"/>
    </source>
</evidence>
<comment type="caution">
    <text evidence="8">The sequence shown here is derived from an EMBL/GenBank/DDBJ whole genome shotgun (WGS) entry which is preliminary data.</text>
</comment>
<evidence type="ECO:0000256" key="1">
    <source>
        <dbReference type="ARBA" id="ARBA00022452"/>
    </source>
</evidence>
<dbReference type="AlphaFoldDB" id="A0A4R1NE51"/>
<dbReference type="InterPro" id="IPR051544">
    <property type="entry name" value="TPS_OM_transporter"/>
</dbReference>
<keyword evidence="5" id="KW-0732">Signal</keyword>
<feature type="domain" description="Polypeptide-transport-associated ShlB-type" evidence="7">
    <location>
        <begin position="80"/>
        <end position="153"/>
    </location>
</feature>
<dbReference type="Pfam" id="PF03865">
    <property type="entry name" value="ShlB"/>
    <property type="match status" value="1"/>
</dbReference>
<evidence type="ECO:0000256" key="4">
    <source>
        <dbReference type="SAM" id="MobiDB-lite"/>
    </source>
</evidence>
<keyword evidence="1" id="KW-0472">Membrane</keyword>
<gene>
    <name evidence="8" type="ORF">EZJ58_4097</name>
</gene>
<sequence length="572" mass="60993">MHDFDKTNRLVYLLGTLLTALPIMSPAADAVTETTAAPGTGSAAGNTAPAGAAASGTTSTAGNTAAAGSNAATTPAQRVNINEYIVRGNTVLTSREIETAVYPFLGPQRTLTDVQGAQKALQQVYQSKGYQSVYVELPQQQVSGGVVYLMVTETTVGRVRVTGAKYHSPLAIRNDVPALDEGKVPNFSQVQQQLTDINRDGSRQVTPLVKEGIVPGTMDVDLSVADKNPWSGSLTVNNDYSADTKELRTVGTITNSNLWQKGHSASLTYFVAPQDRDNAEVWSGSYSAPLDKLWTLRFSGYHSDSNVASVGGTNVLGKGYSYGAALVYSLPSTGAWAHSLSMGLDFKNFDENLTYGGSEDKVPLKYSPVTLSYNGYYFSNQTQGNLGLSVIMASSNFLGYGSDWSDFDYKRYKASPDFAALKGDAGITETFKKDWQLALSGSFQLASGPLVSNEQFAAGGATSVRGYLAAEQSADDGMIGSVELRTPSIASWLGSPLTELRLHTFADGAELWLRDALPDQDDRFDMASVGVGMQANVSTWLSGSLDLGLPLVDGPNTDKYDPRAQFSLSANF</sequence>
<evidence type="ECO:0000256" key="3">
    <source>
        <dbReference type="ARBA" id="ARBA00023237"/>
    </source>
</evidence>
<keyword evidence="1" id="KW-1134">Transmembrane beta strand</keyword>
<dbReference type="Gene3D" id="3.10.20.310">
    <property type="entry name" value="membrane protein fhac"/>
    <property type="match status" value="1"/>
</dbReference>
<keyword evidence="9" id="KW-1185">Reference proteome</keyword>
<evidence type="ECO:0000259" key="7">
    <source>
        <dbReference type="Pfam" id="PF08479"/>
    </source>
</evidence>
<evidence type="ECO:0000259" key="6">
    <source>
        <dbReference type="Pfam" id="PF03865"/>
    </source>
</evidence>
<feature type="region of interest" description="Disordered" evidence="4">
    <location>
        <begin position="36"/>
        <end position="73"/>
    </location>
</feature>
<dbReference type="Proteomes" id="UP000294555">
    <property type="component" value="Unassembled WGS sequence"/>
</dbReference>
<feature type="domain" description="Haemolysin activator HlyB C-terminal" evidence="6">
    <location>
        <begin position="216"/>
        <end position="534"/>
    </location>
</feature>
<evidence type="ECO:0000313" key="8">
    <source>
        <dbReference type="EMBL" id="TCL05875.1"/>
    </source>
</evidence>
<dbReference type="InterPro" id="IPR005565">
    <property type="entry name" value="Hemolysn_activator_HlyB_C"/>
</dbReference>
<dbReference type="InterPro" id="IPR013686">
    <property type="entry name" value="Polypept-transport_assoc_ShlB"/>
</dbReference>
<dbReference type="PANTHER" id="PTHR34597">
    <property type="entry name" value="SLR1661 PROTEIN"/>
    <property type="match status" value="1"/>
</dbReference>
<evidence type="ECO:0000256" key="2">
    <source>
        <dbReference type="ARBA" id="ARBA00022692"/>
    </source>
</evidence>
<dbReference type="Pfam" id="PF08479">
    <property type="entry name" value="POTRA_2"/>
    <property type="match status" value="1"/>
</dbReference>
<accession>A0A4R1NE51</accession>
<organism evidence="8 9">
    <name type="scientific">Sodalis ligni</name>
    <dbReference type="NCBI Taxonomy" id="2697027"/>
    <lineage>
        <taxon>Bacteria</taxon>
        <taxon>Pseudomonadati</taxon>
        <taxon>Pseudomonadota</taxon>
        <taxon>Gammaproteobacteria</taxon>
        <taxon>Enterobacterales</taxon>
        <taxon>Bruguierivoracaceae</taxon>
        <taxon>Sodalis</taxon>
    </lineage>
</organism>
<feature type="signal peptide" evidence="5">
    <location>
        <begin position="1"/>
        <end position="30"/>
    </location>
</feature>
<keyword evidence="3" id="KW-0998">Cell outer membrane</keyword>
<dbReference type="PANTHER" id="PTHR34597:SF6">
    <property type="entry name" value="BLR6126 PROTEIN"/>
    <property type="match status" value="1"/>
</dbReference>
<dbReference type="RefSeq" id="WP_207917924.1">
    <property type="nucleotide sequence ID" value="NZ_SJOI01000001.1"/>
</dbReference>
<dbReference type="EMBL" id="SJOI01000001">
    <property type="protein sequence ID" value="TCL05875.1"/>
    <property type="molecule type" value="Genomic_DNA"/>
</dbReference>
<proteinExistence type="predicted"/>
<protein>
    <submittedName>
        <fullName evidence="8">Hemolysin activation/secretion protein</fullName>
    </submittedName>
</protein>
<dbReference type="GO" id="GO:0008320">
    <property type="term" value="F:protein transmembrane transporter activity"/>
    <property type="evidence" value="ECO:0007669"/>
    <property type="project" value="TreeGrafter"/>
</dbReference>